<dbReference type="Proteomes" id="UP000003656">
    <property type="component" value="Unassembled WGS sequence"/>
</dbReference>
<feature type="compositionally biased region" description="Basic and acidic residues" evidence="1">
    <location>
        <begin position="14"/>
        <end position="23"/>
    </location>
</feature>
<evidence type="ECO:0000313" key="2">
    <source>
        <dbReference type="EMBL" id="EFA23822.1"/>
    </source>
</evidence>
<sequence>MAIRIEKSSLSPTDARDPKPVRGLEEEGCGEVLMVSLDQTEKQIAMP</sequence>
<evidence type="ECO:0000313" key="3">
    <source>
        <dbReference type="Proteomes" id="UP000003656"/>
    </source>
</evidence>
<reference evidence="2 3" key="1">
    <citation type="submission" date="2009-11" db="EMBL/GenBank/DDBJ databases">
        <authorList>
            <person name="Weinstock G."/>
            <person name="Sodergren E."/>
            <person name="Clifton S."/>
            <person name="Fulton L."/>
            <person name="Fulton B."/>
            <person name="Courtney L."/>
            <person name="Fronick C."/>
            <person name="Harrison M."/>
            <person name="Strong C."/>
            <person name="Farmer C."/>
            <person name="Delahaunty K."/>
            <person name="Markovic C."/>
            <person name="Hall O."/>
            <person name="Minx P."/>
            <person name="Tomlinson C."/>
            <person name="Mitreva M."/>
            <person name="Nelson J."/>
            <person name="Hou S."/>
            <person name="Wollam A."/>
            <person name="Pepin K.H."/>
            <person name="Johnson M."/>
            <person name="Bhonagiri V."/>
            <person name="Nash W.E."/>
            <person name="Warren W."/>
            <person name="Chinwalla A."/>
            <person name="Mardis E.R."/>
            <person name="Wilson R.K."/>
        </authorList>
    </citation>
    <scope>NUCLEOTIDE SEQUENCE [LARGE SCALE GENOMIC DNA]</scope>
    <source>
        <strain evidence="2 3">DSM 20093</strain>
    </source>
</reference>
<organism evidence="2 3">
    <name type="scientific">Bifidobacterium gallicum DSM 20093 = LMG 11596</name>
    <dbReference type="NCBI Taxonomy" id="561180"/>
    <lineage>
        <taxon>Bacteria</taxon>
        <taxon>Bacillati</taxon>
        <taxon>Actinomycetota</taxon>
        <taxon>Actinomycetes</taxon>
        <taxon>Bifidobacteriales</taxon>
        <taxon>Bifidobacteriaceae</taxon>
        <taxon>Bifidobacterium</taxon>
    </lineage>
</organism>
<accession>D1NT19</accession>
<proteinExistence type="predicted"/>
<dbReference type="EMBL" id="ABXB03000001">
    <property type="protein sequence ID" value="EFA23822.1"/>
    <property type="molecule type" value="Genomic_DNA"/>
</dbReference>
<gene>
    <name evidence="2" type="ORF">BIFGAL_02931</name>
</gene>
<evidence type="ECO:0000256" key="1">
    <source>
        <dbReference type="SAM" id="MobiDB-lite"/>
    </source>
</evidence>
<protein>
    <submittedName>
        <fullName evidence="2">Uncharacterized protein</fullName>
    </submittedName>
</protein>
<comment type="caution">
    <text evidence="2">The sequence shown here is derived from an EMBL/GenBank/DDBJ whole genome shotgun (WGS) entry which is preliminary data.</text>
</comment>
<feature type="region of interest" description="Disordered" evidence="1">
    <location>
        <begin position="1"/>
        <end position="23"/>
    </location>
</feature>
<dbReference type="AlphaFoldDB" id="D1NT19"/>
<name>D1NT19_9BIFI</name>